<dbReference type="Proteomes" id="UP000002051">
    <property type="component" value="Chromosome 2"/>
</dbReference>
<organism evidence="3">
    <name type="scientific">Medicago truncatula</name>
    <name type="common">Barrel medic</name>
    <name type="synonym">Medicago tribuloides</name>
    <dbReference type="NCBI Taxonomy" id="3880"/>
    <lineage>
        <taxon>Eukaryota</taxon>
        <taxon>Viridiplantae</taxon>
        <taxon>Streptophyta</taxon>
        <taxon>Embryophyta</taxon>
        <taxon>Tracheophyta</taxon>
        <taxon>Spermatophyta</taxon>
        <taxon>Magnoliopsida</taxon>
        <taxon>eudicotyledons</taxon>
        <taxon>Gunneridae</taxon>
        <taxon>Pentapetalae</taxon>
        <taxon>rosids</taxon>
        <taxon>fabids</taxon>
        <taxon>Fabales</taxon>
        <taxon>Fabaceae</taxon>
        <taxon>Papilionoideae</taxon>
        <taxon>50 kb inversion clade</taxon>
        <taxon>NPAAA clade</taxon>
        <taxon>Hologalegina</taxon>
        <taxon>IRL clade</taxon>
        <taxon>Trifolieae</taxon>
        <taxon>Medicago</taxon>
    </lineage>
</organism>
<keyword evidence="1" id="KW-0732">Signal</keyword>
<dbReference type="HOGENOM" id="CLU_181053_0_4_1"/>
<name>A7KH77_MEDTR</name>
<dbReference type="EMBL" id="CM001218">
    <property type="protein sequence ID" value="AES66910.1"/>
    <property type="molecule type" value="Genomic_DNA"/>
</dbReference>
<evidence type="ECO:0000313" key="7">
    <source>
        <dbReference type="Proteomes" id="UP000002051"/>
    </source>
</evidence>
<evidence type="ECO:0000313" key="6">
    <source>
        <dbReference type="EnsemblPlants" id="AES66910"/>
    </source>
</evidence>
<feature type="signal peptide" evidence="1">
    <location>
        <begin position="1"/>
        <end position="24"/>
    </location>
</feature>
<dbReference type="EMBL" id="EF414298">
    <property type="protein sequence ID" value="ABS31384.1"/>
    <property type="molecule type" value="mRNA"/>
</dbReference>
<dbReference type="EnsemblPlants" id="AES66910">
    <property type="protein sequence ID" value="AES66910"/>
    <property type="gene ID" value="MTR_2g083280"/>
</dbReference>
<evidence type="ECO:0000313" key="4">
    <source>
        <dbReference type="EMBL" id="AES66910.1"/>
    </source>
</evidence>
<reference evidence="6" key="4">
    <citation type="submission" date="2015-04" db="UniProtKB">
        <authorList>
            <consortium name="EnsemblPlants"/>
        </authorList>
    </citation>
    <scope>IDENTIFICATION</scope>
    <source>
        <strain evidence="6">cv. Jemalong A17</strain>
    </source>
</reference>
<reference evidence="4 7" key="3">
    <citation type="journal article" date="2014" name="BMC Genomics">
        <title>An improved genome release (version Mt4.0) for the model legume Medicago truncatula.</title>
        <authorList>
            <person name="Tang H."/>
            <person name="Krishnakumar V."/>
            <person name="Bidwell S."/>
            <person name="Rosen B."/>
            <person name="Chan A."/>
            <person name="Zhou S."/>
            <person name="Gentzbittel L."/>
            <person name="Childs K.L."/>
            <person name="Yandell M."/>
            <person name="Gundlach H."/>
            <person name="Mayer K.F."/>
            <person name="Schwartz D.C."/>
            <person name="Town C.D."/>
        </authorList>
    </citation>
    <scope>GENOME REANNOTATION</scope>
    <source>
        <strain evidence="6 7">cv. Jemalong A17</strain>
    </source>
</reference>
<evidence type="ECO:0000259" key="2">
    <source>
        <dbReference type="Pfam" id="PF07127"/>
    </source>
</evidence>
<dbReference type="InterPro" id="IPR009810">
    <property type="entry name" value="Nodulin_late_dom"/>
</dbReference>
<dbReference type="EMBL" id="PSQE01000002">
    <property type="protein sequence ID" value="RHN75297.1"/>
    <property type="molecule type" value="Genomic_DNA"/>
</dbReference>
<dbReference type="PaxDb" id="3880-AES66910"/>
<reference evidence="5" key="6">
    <citation type="journal article" date="2018" name="Nat. Plants">
        <title>Whole-genome landscape of Medicago truncatula symbiotic genes.</title>
        <authorList>
            <person name="Pecrix Y."/>
            <person name="Gamas P."/>
            <person name="Carrere S."/>
        </authorList>
    </citation>
    <scope>NUCLEOTIDE SEQUENCE</scope>
    <source>
        <tissue evidence="5">Leaves</tissue>
    </source>
</reference>
<reference evidence="4 7" key="2">
    <citation type="journal article" date="2011" name="Nature">
        <title>The Medicago genome provides insight into the evolution of rhizobial symbioses.</title>
        <authorList>
            <person name="Young N.D."/>
            <person name="Debelle F."/>
            <person name="Oldroyd G.E."/>
            <person name="Geurts R."/>
            <person name="Cannon S.B."/>
            <person name="Udvardi M.K."/>
            <person name="Benedito V.A."/>
            <person name="Mayer K.F."/>
            <person name="Gouzy J."/>
            <person name="Schoof H."/>
            <person name="Van de Peer Y."/>
            <person name="Proost S."/>
            <person name="Cook D.R."/>
            <person name="Meyers B.C."/>
            <person name="Spannagl M."/>
            <person name="Cheung F."/>
            <person name="De Mita S."/>
            <person name="Krishnakumar V."/>
            <person name="Gundlach H."/>
            <person name="Zhou S."/>
            <person name="Mudge J."/>
            <person name="Bharti A.K."/>
            <person name="Murray J.D."/>
            <person name="Naoumkina M.A."/>
            <person name="Rosen B."/>
            <person name="Silverstein K.A."/>
            <person name="Tang H."/>
            <person name="Rombauts S."/>
            <person name="Zhao P.X."/>
            <person name="Zhou P."/>
            <person name="Barbe V."/>
            <person name="Bardou P."/>
            <person name="Bechner M."/>
            <person name="Bellec A."/>
            <person name="Berger A."/>
            <person name="Berges H."/>
            <person name="Bidwell S."/>
            <person name="Bisseling T."/>
            <person name="Choisne N."/>
            <person name="Couloux A."/>
            <person name="Denny R."/>
            <person name="Deshpande S."/>
            <person name="Dai X."/>
            <person name="Doyle J.J."/>
            <person name="Dudez A.M."/>
            <person name="Farmer A.D."/>
            <person name="Fouteau S."/>
            <person name="Franken C."/>
            <person name="Gibelin C."/>
            <person name="Gish J."/>
            <person name="Goldstein S."/>
            <person name="Gonzalez A.J."/>
            <person name="Green P.J."/>
            <person name="Hallab A."/>
            <person name="Hartog M."/>
            <person name="Hua A."/>
            <person name="Humphray S.J."/>
            <person name="Jeong D.H."/>
            <person name="Jing Y."/>
            <person name="Jocker A."/>
            <person name="Kenton S.M."/>
            <person name="Kim D.J."/>
            <person name="Klee K."/>
            <person name="Lai H."/>
            <person name="Lang C."/>
            <person name="Lin S."/>
            <person name="Macmil S.L."/>
            <person name="Magdelenat G."/>
            <person name="Matthews L."/>
            <person name="McCorrison J."/>
            <person name="Monaghan E.L."/>
            <person name="Mun J.H."/>
            <person name="Najar F.Z."/>
            <person name="Nicholson C."/>
            <person name="Noirot C."/>
            <person name="O'Bleness M."/>
            <person name="Paule C.R."/>
            <person name="Poulain J."/>
            <person name="Prion F."/>
            <person name="Qin B."/>
            <person name="Qu C."/>
            <person name="Retzel E.F."/>
            <person name="Riddle C."/>
            <person name="Sallet E."/>
            <person name="Samain S."/>
            <person name="Samson N."/>
            <person name="Sanders I."/>
            <person name="Saurat O."/>
            <person name="Scarpelli C."/>
            <person name="Schiex T."/>
            <person name="Segurens B."/>
            <person name="Severin A.J."/>
            <person name="Sherrier D.J."/>
            <person name="Shi R."/>
            <person name="Sims S."/>
            <person name="Singer S.R."/>
            <person name="Sinharoy S."/>
            <person name="Sterck L."/>
            <person name="Viollet A."/>
            <person name="Wang B.B."/>
            <person name="Wang K."/>
            <person name="Wang M."/>
            <person name="Wang X."/>
            <person name="Warfsmann J."/>
            <person name="Weissenbach J."/>
            <person name="White D.D."/>
            <person name="White J.D."/>
            <person name="Wiley G.B."/>
            <person name="Wincker P."/>
            <person name="Xing Y."/>
            <person name="Yang L."/>
            <person name="Yao Z."/>
            <person name="Ying F."/>
            <person name="Zhai J."/>
            <person name="Zhou L."/>
            <person name="Zuber A."/>
            <person name="Denarie J."/>
            <person name="Dixon R.A."/>
            <person name="May G.D."/>
            <person name="Schwartz D.C."/>
            <person name="Rogers J."/>
            <person name="Quetier F."/>
            <person name="Town C.D."/>
            <person name="Roe B.A."/>
        </authorList>
    </citation>
    <scope>NUCLEOTIDE SEQUENCE [LARGE SCALE GENOMIC DNA]</scope>
    <source>
        <strain evidence="4">A17</strain>
        <strain evidence="6 7">cv. Jemalong A17</strain>
    </source>
</reference>
<dbReference type="Proteomes" id="UP000265566">
    <property type="component" value="Chromosome 2"/>
</dbReference>
<sequence length="56" mass="6172">MARVISLFYALIIFLFLFLVATNGDLSPCLRSGDCSKDECPSHLVPKCIGLTCYCI</sequence>
<reference evidence="8" key="5">
    <citation type="journal article" date="2018" name="Nat. Plants">
        <title>Whole-genome landscape of Medicago truncatula symbiotic genes.</title>
        <authorList>
            <person name="Pecrix Y."/>
            <person name="Staton S.E."/>
            <person name="Sallet E."/>
            <person name="Lelandais-Briere C."/>
            <person name="Moreau S."/>
            <person name="Carrere S."/>
            <person name="Blein T."/>
            <person name="Jardinaud M.F."/>
            <person name="Latrasse D."/>
            <person name="Zouine M."/>
            <person name="Zahm M."/>
            <person name="Kreplak J."/>
            <person name="Mayjonade B."/>
            <person name="Satge C."/>
            <person name="Perez M."/>
            <person name="Cauet S."/>
            <person name="Marande W."/>
            <person name="Chantry-Darmon C."/>
            <person name="Lopez-Roques C."/>
            <person name="Bouchez O."/>
            <person name="Berard A."/>
            <person name="Debelle F."/>
            <person name="Munos S."/>
            <person name="Bendahmane A."/>
            <person name="Berges H."/>
            <person name="Niebel A."/>
            <person name="Buitink J."/>
            <person name="Frugier F."/>
            <person name="Benhamed M."/>
            <person name="Crespi M."/>
            <person name="Gouzy J."/>
            <person name="Gamas P."/>
        </authorList>
    </citation>
    <scope>NUCLEOTIDE SEQUENCE [LARGE SCALE GENOMIC DNA]</scope>
    <source>
        <strain evidence="8">cv. Jemalong A17</strain>
    </source>
</reference>
<keyword evidence="7" id="KW-1185">Reference proteome</keyword>
<proteinExistence type="evidence at transcript level"/>
<dbReference type="AlphaFoldDB" id="A7KH77"/>
<accession>A7KH77</accession>
<feature type="chain" id="PRO_5014565796" evidence="1">
    <location>
        <begin position="25"/>
        <end position="56"/>
    </location>
</feature>
<evidence type="ECO:0000313" key="3">
    <source>
        <dbReference type="EMBL" id="ABS31384.1"/>
    </source>
</evidence>
<feature type="domain" description="Late nodulin" evidence="2">
    <location>
        <begin position="1"/>
        <end position="54"/>
    </location>
</feature>
<dbReference type="Gramene" id="rna11477">
    <property type="protein sequence ID" value="RHN75297.1"/>
    <property type="gene ID" value="gene11477"/>
</dbReference>
<reference evidence="3" key="1">
    <citation type="journal article" date="2007" name="Mol. Plant Microbe Interact.">
        <title>Genomic organization and evolutionary insights on GRP and NCR genes, two large nodule-specific gene families in Medicago truncatula.</title>
        <authorList>
            <person name="Alunni B."/>
            <person name="Kevei Z."/>
            <person name="Redondo-Nieto M."/>
            <person name="Kondorosi A."/>
            <person name="Mergaert P."/>
            <person name="Kondorosi E."/>
        </authorList>
    </citation>
    <scope>NUCLEOTIDE SEQUENCE</scope>
</reference>
<evidence type="ECO:0000313" key="5">
    <source>
        <dbReference type="EMBL" id="RHN75297.1"/>
    </source>
</evidence>
<evidence type="ECO:0000256" key="1">
    <source>
        <dbReference type="SAM" id="SignalP"/>
    </source>
</evidence>
<evidence type="ECO:0000313" key="8">
    <source>
        <dbReference type="Proteomes" id="UP000265566"/>
    </source>
</evidence>
<dbReference type="GO" id="GO:0046872">
    <property type="term" value="F:metal ion binding"/>
    <property type="evidence" value="ECO:0007669"/>
    <property type="project" value="InterPro"/>
</dbReference>
<dbReference type="Pfam" id="PF07127">
    <property type="entry name" value="Nodulin_late"/>
    <property type="match status" value="1"/>
</dbReference>
<protein>
    <submittedName>
        <fullName evidence="4">Nodule Cysteine-Rich (NCR) secreted peptide</fullName>
    </submittedName>
    <submittedName>
        <fullName evidence="3">Nodule-specific cysteine-rich peptide 65</fullName>
    </submittedName>
    <submittedName>
        <fullName evidence="5">Putative Late nodulin</fullName>
    </submittedName>
</protein>
<gene>
    <name evidence="4" type="ordered locus">MTR_2g083280</name>
    <name evidence="5" type="ORF">MtrunA17_Chr2g0319641</name>
</gene>